<comment type="caution">
    <text evidence="2">The sequence shown here is derived from an EMBL/GenBank/DDBJ whole genome shotgun (WGS) entry which is preliminary data.</text>
</comment>
<organism evidence="2 3">
    <name type="scientific">Robertmurraya siralis</name>
    <dbReference type="NCBI Taxonomy" id="77777"/>
    <lineage>
        <taxon>Bacteria</taxon>
        <taxon>Bacillati</taxon>
        <taxon>Bacillota</taxon>
        <taxon>Bacilli</taxon>
        <taxon>Bacillales</taxon>
        <taxon>Bacillaceae</taxon>
        <taxon>Robertmurraya</taxon>
    </lineage>
</organism>
<dbReference type="InterPro" id="IPR050303">
    <property type="entry name" value="GatZ_KbaZ_carbometab"/>
</dbReference>
<dbReference type="PANTHER" id="PTHR32502">
    <property type="entry name" value="N-ACETYLGALACTOSAMINE PERMEASE II COMPONENT-RELATED"/>
    <property type="match status" value="1"/>
</dbReference>
<feature type="transmembrane region" description="Helical" evidence="1">
    <location>
        <begin position="114"/>
        <end position="131"/>
    </location>
</feature>
<evidence type="ECO:0000256" key="1">
    <source>
        <dbReference type="SAM" id="Phobius"/>
    </source>
</evidence>
<evidence type="ECO:0000313" key="3">
    <source>
        <dbReference type="Proteomes" id="UP000682111"/>
    </source>
</evidence>
<accession>A0A920BVQ4</accession>
<dbReference type="PANTHER" id="PTHR32502:SF23">
    <property type="entry name" value="TRANSPORT PROTEIN, PTS SYSTEM"/>
    <property type="match status" value="1"/>
</dbReference>
<name>A0A920BVQ4_9BACI</name>
<keyword evidence="3" id="KW-1185">Reference proteome</keyword>
<proteinExistence type="predicted"/>
<feature type="transmembrane region" description="Helical" evidence="1">
    <location>
        <begin position="182"/>
        <end position="202"/>
    </location>
</feature>
<keyword evidence="1" id="KW-0812">Transmembrane</keyword>
<dbReference type="RefSeq" id="WP_095308994.1">
    <property type="nucleotide sequence ID" value="NZ_BORC01000007.1"/>
</dbReference>
<dbReference type="GO" id="GO:0005886">
    <property type="term" value="C:plasma membrane"/>
    <property type="evidence" value="ECO:0007669"/>
    <property type="project" value="TreeGrafter"/>
</dbReference>
<dbReference type="PROSITE" id="PS51108">
    <property type="entry name" value="PTS_EIID"/>
    <property type="match status" value="1"/>
</dbReference>
<dbReference type="AlphaFoldDB" id="A0A920BVQ4"/>
<keyword evidence="1" id="KW-0472">Membrane</keyword>
<keyword evidence="1" id="KW-1133">Transmembrane helix</keyword>
<sequence length="269" mass="29691">MSSQKKVTKRELRQVFWRSFALQGAFNYERMQNLGYAYAMIPVIKKLYEKHDDQVKALNRHLEIFNTTPAVSTTIMGISAAMEEQNANDSNFDSNSINAVKASLMGPLAGIGDSLFWGTFRIIAAGIGVSLATQGNIFGPILFLILYNIPHLFVRIAGLKMGYRVGVNSLERIQKEGLMEKIMSMTTTVGLLVVGGMVATMLNITTPLEFDMNGAKVVVQDIFDQILPNALPLLGTFIVYGLMKRKVSITKLTLGIIVAGIFLHWIGLL</sequence>
<reference evidence="2" key="1">
    <citation type="submission" date="2021-03" db="EMBL/GenBank/DDBJ databases">
        <title>Antimicrobial resistance genes in bacteria isolated from Japanese honey, and their potential for conferring macrolide and lincosamide resistance in the American foulbrood pathogen Paenibacillus larvae.</title>
        <authorList>
            <person name="Okamoto M."/>
            <person name="Kumagai M."/>
            <person name="Kanamori H."/>
            <person name="Takamatsu D."/>
        </authorList>
    </citation>
    <scope>NUCLEOTIDE SEQUENCE</scope>
    <source>
        <strain evidence="2">J27TS8</strain>
    </source>
</reference>
<dbReference type="Proteomes" id="UP000682111">
    <property type="component" value="Unassembled WGS sequence"/>
</dbReference>
<dbReference type="Pfam" id="PF03613">
    <property type="entry name" value="EIID-AGA"/>
    <property type="match status" value="1"/>
</dbReference>
<dbReference type="EMBL" id="BORC01000007">
    <property type="protein sequence ID" value="GIN63637.1"/>
    <property type="molecule type" value="Genomic_DNA"/>
</dbReference>
<feature type="transmembrane region" description="Helical" evidence="1">
    <location>
        <begin position="222"/>
        <end position="242"/>
    </location>
</feature>
<dbReference type="GO" id="GO:0009401">
    <property type="term" value="P:phosphoenolpyruvate-dependent sugar phosphotransferase system"/>
    <property type="evidence" value="ECO:0007669"/>
    <property type="project" value="InterPro"/>
</dbReference>
<gene>
    <name evidence="2" type="ORF">J27TS8_36300</name>
</gene>
<feature type="transmembrane region" description="Helical" evidence="1">
    <location>
        <begin position="249"/>
        <end position="268"/>
    </location>
</feature>
<protein>
    <submittedName>
        <fullName evidence="2">PTS mannose transporter subunit IID</fullName>
    </submittedName>
</protein>
<dbReference type="InterPro" id="IPR004704">
    <property type="entry name" value="PTS_IID_man"/>
</dbReference>
<feature type="transmembrane region" description="Helical" evidence="1">
    <location>
        <begin position="137"/>
        <end position="154"/>
    </location>
</feature>
<evidence type="ECO:0000313" key="2">
    <source>
        <dbReference type="EMBL" id="GIN63637.1"/>
    </source>
</evidence>